<name>A0A327YQA8_9RHOB</name>
<evidence type="ECO:0000313" key="2">
    <source>
        <dbReference type="EMBL" id="RAK21875.1"/>
    </source>
</evidence>
<feature type="domain" description="Transglutaminase-like" evidence="1">
    <location>
        <begin position="178"/>
        <end position="249"/>
    </location>
</feature>
<organism evidence="2 3">
    <name type="scientific">Salipiger aestuarii</name>
    <dbReference type="NCBI Taxonomy" id="568098"/>
    <lineage>
        <taxon>Bacteria</taxon>
        <taxon>Pseudomonadati</taxon>
        <taxon>Pseudomonadota</taxon>
        <taxon>Alphaproteobacteria</taxon>
        <taxon>Rhodobacterales</taxon>
        <taxon>Roseobacteraceae</taxon>
        <taxon>Salipiger</taxon>
    </lineage>
</organism>
<dbReference type="GO" id="GO:0006508">
    <property type="term" value="P:proteolysis"/>
    <property type="evidence" value="ECO:0007669"/>
    <property type="project" value="UniProtKB-KW"/>
</dbReference>
<dbReference type="PANTHER" id="PTHR33490:SF7">
    <property type="entry name" value="BLR2979 PROTEIN"/>
    <property type="match status" value="1"/>
</dbReference>
<proteinExistence type="predicted"/>
<dbReference type="InterPro" id="IPR013589">
    <property type="entry name" value="Bac_transglu_N"/>
</dbReference>
<dbReference type="Gene3D" id="3.10.620.30">
    <property type="match status" value="1"/>
</dbReference>
<sequence>MSQIYDIRLRIAYSYDSPAAAQRTLLRILPRNIAGQQQLLSGVVTSDPAPDYRLDDIDFFGNPTVEVAHEARLSEVDFQFEGRVLRHAPGDGLDLSCGLRALPREIAQINSIAPTSPHHFLGASPRLRHEPEIAAFARECVSDSMSTLEAAEALSLALNTLFDFDSGATEVTTTPIDAFRARRGVCQDISQVMITALREIGIPAGYVSGFLRTLPPEGQPRLEGADAMHAWVRAWCGTDAGWVEFDPTNAIRAGLDHVIVGFGRDYSDVAPSKGSLRSEGGHDTRHMVDVVPVDERAPA</sequence>
<dbReference type="AlphaFoldDB" id="A0A327YQA8"/>
<keyword evidence="2" id="KW-0645">Protease</keyword>
<protein>
    <submittedName>
        <fullName evidence="2">Transglutaminase-like putative cysteine protease</fullName>
    </submittedName>
</protein>
<dbReference type="EMBL" id="QLMG01000003">
    <property type="protein sequence ID" value="RAK21875.1"/>
    <property type="molecule type" value="Genomic_DNA"/>
</dbReference>
<dbReference type="PANTHER" id="PTHR33490">
    <property type="entry name" value="BLR5614 PROTEIN-RELATED"/>
    <property type="match status" value="1"/>
</dbReference>
<evidence type="ECO:0000313" key="3">
    <source>
        <dbReference type="Proteomes" id="UP000249165"/>
    </source>
</evidence>
<dbReference type="SUPFAM" id="SSF54001">
    <property type="entry name" value="Cysteine proteinases"/>
    <property type="match status" value="1"/>
</dbReference>
<dbReference type="Pfam" id="PF08379">
    <property type="entry name" value="Bact_transglu_N"/>
    <property type="match status" value="1"/>
</dbReference>
<reference evidence="2 3" key="1">
    <citation type="submission" date="2018-06" db="EMBL/GenBank/DDBJ databases">
        <title>Genomic Encyclopedia of Archaeal and Bacterial Type Strains, Phase II (KMG-II): from individual species to whole genera.</title>
        <authorList>
            <person name="Goeker M."/>
        </authorList>
    </citation>
    <scope>NUCLEOTIDE SEQUENCE [LARGE SCALE GENOMIC DNA]</scope>
    <source>
        <strain evidence="2 3">DSM 22011</strain>
    </source>
</reference>
<keyword evidence="2" id="KW-0378">Hydrolase</keyword>
<dbReference type="OrthoDB" id="9804023at2"/>
<dbReference type="Proteomes" id="UP000249165">
    <property type="component" value="Unassembled WGS sequence"/>
</dbReference>
<dbReference type="InterPro" id="IPR002931">
    <property type="entry name" value="Transglutaminase-like"/>
</dbReference>
<comment type="caution">
    <text evidence="2">The sequence shown here is derived from an EMBL/GenBank/DDBJ whole genome shotgun (WGS) entry which is preliminary data.</text>
</comment>
<dbReference type="SMART" id="SM00460">
    <property type="entry name" value="TGc"/>
    <property type="match status" value="1"/>
</dbReference>
<accession>A0A327YQA8</accession>
<gene>
    <name evidence="2" type="ORF">ATI53_100331</name>
</gene>
<dbReference type="GO" id="GO:0008233">
    <property type="term" value="F:peptidase activity"/>
    <property type="evidence" value="ECO:0007669"/>
    <property type="project" value="UniProtKB-KW"/>
</dbReference>
<evidence type="ECO:0000259" key="1">
    <source>
        <dbReference type="SMART" id="SM00460"/>
    </source>
</evidence>
<dbReference type="Pfam" id="PF01841">
    <property type="entry name" value="Transglut_core"/>
    <property type="match status" value="1"/>
</dbReference>
<dbReference type="InterPro" id="IPR038765">
    <property type="entry name" value="Papain-like_cys_pep_sf"/>
</dbReference>
<keyword evidence="3" id="KW-1185">Reference proteome</keyword>
<dbReference type="RefSeq" id="WP_009507146.1">
    <property type="nucleotide sequence ID" value="NZ_LIGK01000001.1"/>
</dbReference>